<dbReference type="InterPro" id="IPR001962">
    <property type="entry name" value="Asn_synthase"/>
</dbReference>
<evidence type="ECO:0000256" key="1">
    <source>
        <dbReference type="ARBA" id="ARBA00005187"/>
    </source>
</evidence>
<dbReference type="Pfam" id="PF00733">
    <property type="entry name" value="Asn_synthase"/>
    <property type="match status" value="1"/>
</dbReference>
<reference evidence="7" key="1">
    <citation type="journal article" date="2019" name="Int. J. Syst. Evol. Microbiol.">
        <title>The Global Catalogue of Microorganisms (GCM) 10K type strain sequencing project: providing services to taxonomists for standard genome sequencing and annotation.</title>
        <authorList>
            <consortium name="The Broad Institute Genomics Platform"/>
            <consortium name="The Broad Institute Genome Sequencing Center for Infectious Disease"/>
            <person name="Wu L."/>
            <person name="Ma J."/>
        </authorList>
    </citation>
    <scope>NUCLEOTIDE SEQUENCE [LARGE SCALE GENOMIC DNA]</scope>
    <source>
        <strain evidence="7">JCM 3369</strain>
    </source>
</reference>
<keyword evidence="3" id="KW-0061">Asparagine biosynthesis</keyword>
<dbReference type="InterPro" id="IPR014729">
    <property type="entry name" value="Rossmann-like_a/b/a_fold"/>
</dbReference>
<evidence type="ECO:0000259" key="5">
    <source>
        <dbReference type="Pfam" id="PF00733"/>
    </source>
</evidence>
<name>A0ABW2CDF3_9ACTN</name>
<dbReference type="Proteomes" id="UP001596380">
    <property type="component" value="Unassembled WGS sequence"/>
</dbReference>
<dbReference type="PANTHER" id="PTHR43284:SF1">
    <property type="entry name" value="ASPARAGINE SYNTHETASE"/>
    <property type="match status" value="1"/>
</dbReference>
<organism evidence="6 7">
    <name type="scientific">Actinomadura yumaensis</name>
    <dbReference type="NCBI Taxonomy" id="111807"/>
    <lineage>
        <taxon>Bacteria</taxon>
        <taxon>Bacillati</taxon>
        <taxon>Actinomycetota</taxon>
        <taxon>Actinomycetes</taxon>
        <taxon>Streptosporangiales</taxon>
        <taxon>Thermomonosporaceae</taxon>
        <taxon>Actinomadura</taxon>
    </lineage>
</organism>
<evidence type="ECO:0000256" key="4">
    <source>
        <dbReference type="ARBA" id="ARBA00048741"/>
    </source>
</evidence>
<dbReference type="EMBL" id="JBHSXS010000002">
    <property type="protein sequence ID" value="MFC6879148.1"/>
    <property type="molecule type" value="Genomic_DNA"/>
</dbReference>
<evidence type="ECO:0000313" key="6">
    <source>
        <dbReference type="EMBL" id="MFC6879148.1"/>
    </source>
</evidence>
<sequence length="611" mass="65204">MRTHGDPGWYFVMLPDVEDAGTVAARLPGAGTLAVHPSGRPWIVGNVPSDQVLSGVGRAARVTVLGYSSATPALLDAEAGRLSSVEGLDELGRTLDGGFHLLGAVRGRLRAQGSASGARRVHHALIDGLPVASDRSDVLAGLGGFSLDERGVAITLLRGLPPSFAERPLWRGVAGVEPGSALVVERDGRRRIAVWWRPPEAELSRAEGARRLRRALAGSVDARTAAGGTVHCDLSGGLDSTPLCYLASRGPAEVIAHTGYNGDPSGGDDLAWARKALPAMPGVRHETFRMEELPGFFEGVRDAAHRMDEPSQAYLAGPRMAVSAARARERGARAYLTGLGGDHLLRSLPAVYHTLFRRRPLLALRRIRAVQCLEGRPVREMAGELLSGRSYARWLSDQVRAMRSGREPGPELTLAWGPALRPPPWLTDDAADLLAEHLGELAAKARPLGPTRAAHAQLATVLDGARISRGVQQLGGCHGIALESPFFDDRVVEACLSVRPAERDAPTEYKPLIKDAMRGALPEGFLARDGKAGGAPQAARGLDRHWEELMELCEESGLAGSGLVDMRRLREHGRPGRHRRRDAALDPTINCAAFLKAQRDALAVPAVDGGA</sequence>
<gene>
    <name evidence="6" type="ORF">ACFQKB_05140</name>
</gene>
<dbReference type="Gene3D" id="3.40.50.620">
    <property type="entry name" value="HUPs"/>
    <property type="match status" value="2"/>
</dbReference>
<evidence type="ECO:0000256" key="2">
    <source>
        <dbReference type="ARBA" id="ARBA00012737"/>
    </source>
</evidence>
<accession>A0ABW2CDF3</accession>
<dbReference type="PANTHER" id="PTHR43284">
    <property type="entry name" value="ASPARAGINE SYNTHETASE (GLUTAMINE-HYDROLYZING)"/>
    <property type="match status" value="1"/>
</dbReference>
<protein>
    <recommendedName>
        <fullName evidence="2">asparagine synthase (glutamine-hydrolyzing)</fullName>
        <ecNumber evidence="2">6.3.5.4</ecNumber>
    </recommendedName>
</protein>
<keyword evidence="7" id="KW-1185">Reference proteome</keyword>
<dbReference type="SUPFAM" id="SSF52402">
    <property type="entry name" value="Adenine nucleotide alpha hydrolases-like"/>
    <property type="match status" value="1"/>
</dbReference>
<dbReference type="EC" id="6.3.5.4" evidence="2"/>
<evidence type="ECO:0000256" key="3">
    <source>
        <dbReference type="ARBA" id="ARBA00022888"/>
    </source>
</evidence>
<dbReference type="RefSeq" id="WP_160823835.1">
    <property type="nucleotide sequence ID" value="NZ_JBHSXE010000001.1"/>
</dbReference>
<proteinExistence type="predicted"/>
<keyword evidence="3" id="KW-0028">Amino-acid biosynthesis</keyword>
<dbReference type="InterPro" id="IPR051786">
    <property type="entry name" value="ASN_synthetase/amidase"/>
</dbReference>
<comment type="catalytic activity">
    <reaction evidence="4">
        <text>L-aspartate + L-glutamine + ATP + H2O = L-asparagine + L-glutamate + AMP + diphosphate + H(+)</text>
        <dbReference type="Rhea" id="RHEA:12228"/>
        <dbReference type="ChEBI" id="CHEBI:15377"/>
        <dbReference type="ChEBI" id="CHEBI:15378"/>
        <dbReference type="ChEBI" id="CHEBI:29985"/>
        <dbReference type="ChEBI" id="CHEBI:29991"/>
        <dbReference type="ChEBI" id="CHEBI:30616"/>
        <dbReference type="ChEBI" id="CHEBI:33019"/>
        <dbReference type="ChEBI" id="CHEBI:58048"/>
        <dbReference type="ChEBI" id="CHEBI:58359"/>
        <dbReference type="ChEBI" id="CHEBI:456215"/>
        <dbReference type="EC" id="6.3.5.4"/>
    </reaction>
</comment>
<comment type="caution">
    <text evidence="6">The sequence shown here is derived from an EMBL/GenBank/DDBJ whole genome shotgun (WGS) entry which is preliminary data.</text>
</comment>
<evidence type="ECO:0000313" key="7">
    <source>
        <dbReference type="Proteomes" id="UP001596380"/>
    </source>
</evidence>
<feature type="domain" description="Asparagine synthetase" evidence="5">
    <location>
        <begin position="212"/>
        <end position="575"/>
    </location>
</feature>
<comment type="pathway">
    <text evidence="1">Amino-acid biosynthesis; L-asparagine biosynthesis; L-asparagine from L-aspartate (L-Gln route): step 1/1.</text>
</comment>